<organism evidence="1 2">
    <name type="scientific">Dendrolimus kikuchii</name>
    <dbReference type="NCBI Taxonomy" id="765133"/>
    <lineage>
        <taxon>Eukaryota</taxon>
        <taxon>Metazoa</taxon>
        <taxon>Ecdysozoa</taxon>
        <taxon>Arthropoda</taxon>
        <taxon>Hexapoda</taxon>
        <taxon>Insecta</taxon>
        <taxon>Pterygota</taxon>
        <taxon>Neoptera</taxon>
        <taxon>Endopterygota</taxon>
        <taxon>Lepidoptera</taxon>
        <taxon>Glossata</taxon>
        <taxon>Ditrysia</taxon>
        <taxon>Bombycoidea</taxon>
        <taxon>Lasiocampidae</taxon>
        <taxon>Dendrolimus</taxon>
    </lineage>
</organism>
<accession>A0ACC1CG32</accession>
<evidence type="ECO:0000313" key="1">
    <source>
        <dbReference type="EMBL" id="KAJ0170531.1"/>
    </source>
</evidence>
<proteinExistence type="predicted"/>
<gene>
    <name evidence="1" type="ORF">K1T71_013902</name>
</gene>
<dbReference type="EMBL" id="CM034413">
    <property type="protein sequence ID" value="KAJ0170531.1"/>
    <property type="molecule type" value="Genomic_DNA"/>
</dbReference>
<comment type="caution">
    <text evidence="1">The sequence shown here is derived from an EMBL/GenBank/DDBJ whole genome shotgun (WGS) entry which is preliminary data.</text>
</comment>
<evidence type="ECO:0000313" key="2">
    <source>
        <dbReference type="Proteomes" id="UP000824533"/>
    </source>
</evidence>
<sequence length="199" mass="22911">MFTFLHILFFIGSLLFYKANSIPQQPEINDQFETTETTTIKQIEENTISIDDIKIINNSLNLHEDVPNISITTKVCTAISEPFRRFVSTPKVSMVLRNIGTCIVNGAMDIISYFFPAPFIPLIASAAGLVIPFEPVVMLKERMPVTSYRRAFASAMHSFMSTFDRYKMDEDPDPYMTRRFNRRFMVSDPDKKEEDDIKI</sequence>
<reference evidence="1 2" key="1">
    <citation type="journal article" date="2021" name="Front. Genet.">
        <title>Chromosome-Level Genome Assembly Reveals Significant Gene Expansion in the Toll and IMD Signaling Pathways of Dendrolimus kikuchii.</title>
        <authorList>
            <person name="Zhou J."/>
            <person name="Wu P."/>
            <person name="Xiong Z."/>
            <person name="Liu N."/>
            <person name="Zhao N."/>
            <person name="Ji M."/>
            <person name="Qiu Y."/>
            <person name="Yang B."/>
        </authorList>
    </citation>
    <scope>NUCLEOTIDE SEQUENCE [LARGE SCALE GENOMIC DNA]</scope>
    <source>
        <strain evidence="1">Ann1</strain>
    </source>
</reference>
<protein>
    <submittedName>
        <fullName evidence="1">Uncharacterized protein</fullName>
    </submittedName>
</protein>
<dbReference type="Proteomes" id="UP000824533">
    <property type="component" value="Linkage Group LG27"/>
</dbReference>
<keyword evidence="2" id="KW-1185">Reference proteome</keyword>
<name>A0ACC1CG32_9NEOP</name>